<organism evidence="2 3">
    <name type="scientific">Eumeta variegata</name>
    <name type="common">Bagworm moth</name>
    <name type="synonym">Eumeta japonica</name>
    <dbReference type="NCBI Taxonomy" id="151549"/>
    <lineage>
        <taxon>Eukaryota</taxon>
        <taxon>Metazoa</taxon>
        <taxon>Ecdysozoa</taxon>
        <taxon>Arthropoda</taxon>
        <taxon>Hexapoda</taxon>
        <taxon>Insecta</taxon>
        <taxon>Pterygota</taxon>
        <taxon>Neoptera</taxon>
        <taxon>Endopterygota</taxon>
        <taxon>Lepidoptera</taxon>
        <taxon>Glossata</taxon>
        <taxon>Ditrysia</taxon>
        <taxon>Tineoidea</taxon>
        <taxon>Psychidae</taxon>
        <taxon>Oiketicinae</taxon>
        <taxon>Eumeta</taxon>
    </lineage>
</organism>
<dbReference type="AlphaFoldDB" id="A0A4C2A2X6"/>
<evidence type="ECO:0000313" key="2">
    <source>
        <dbReference type="EMBL" id="GBP94102.1"/>
    </source>
</evidence>
<dbReference type="Proteomes" id="UP000299102">
    <property type="component" value="Unassembled WGS sequence"/>
</dbReference>
<reference evidence="2 3" key="1">
    <citation type="journal article" date="2019" name="Commun. Biol.">
        <title>The bagworm genome reveals a unique fibroin gene that provides high tensile strength.</title>
        <authorList>
            <person name="Kono N."/>
            <person name="Nakamura H."/>
            <person name="Ohtoshi R."/>
            <person name="Tomita M."/>
            <person name="Numata K."/>
            <person name="Arakawa K."/>
        </authorList>
    </citation>
    <scope>NUCLEOTIDE SEQUENCE [LARGE SCALE GENOMIC DNA]</scope>
</reference>
<evidence type="ECO:0000313" key="3">
    <source>
        <dbReference type="Proteomes" id="UP000299102"/>
    </source>
</evidence>
<name>A0A4C2A2X6_EUMVA</name>
<feature type="region of interest" description="Disordered" evidence="1">
    <location>
        <begin position="129"/>
        <end position="149"/>
    </location>
</feature>
<dbReference type="EMBL" id="BGZK01002463">
    <property type="protein sequence ID" value="GBP94102.1"/>
    <property type="molecule type" value="Genomic_DNA"/>
</dbReference>
<proteinExistence type="predicted"/>
<keyword evidence="3" id="KW-1185">Reference proteome</keyword>
<dbReference type="OrthoDB" id="5978988at2759"/>
<comment type="caution">
    <text evidence="2">The sequence shown here is derived from an EMBL/GenBank/DDBJ whole genome shotgun (WGS) entry which is preliminary data.</text>
</comment>
<gene>
    <name evidence="2" type="ORF">EVAR_69928_1</name>
</gene>
<protein>
    <submittedName>
        <fullName evidence="2">Uncharacterized protein</fullName>
    </submittedName>
</protein>
<accession>A0A4C2A2X6</accession>
<sequence>MTSKLHKSGICPPHAPGLDNSDILRISTEWFKVYRIDLLFSMSINFSNVESESGLGLALEPNTGSEANAKLPLRIDINDDKLPFSPVFLHFFYTLDEQMLEMMKMLREDCVQETGVDVATLALIRTSSCRGQRRQRPRGRSAPAVPSPLPPVSKLADLPPFTRNTIIRHDTAWLESGKVVWLSKGSRCDPFGLWVIRNNSPGEYFVSCASHVLRSRAVGSLLAL</sequence>
<evidence type="ECO:0000256" key="1">
    <source>
        <dbReference type="SAM" id="MobiDB-lite"/>
    </source>
</evidence>